<comment type="caution">
    <text evidence="1">The sequence shown here is derived from an EMBL/GenBank/DDBJ whole genome shotgun (WGS) entry which is preliminary data.</text>
</comment>
<accession>A0ABN7LEH8</accession>
<dbReference type="Proteomes" id="UP000675880">
    <property type="component" value="Unassembled WGS sequence"/>
</dbReference>
<evidence type="ECO:0000313" key="2">
    <source>
        <dbReference type="Proteomes" id="UP000675880"/>
    </source>
</evidence>
<gene>
    <name evidence="1" type="ORF">NSPZN2_120016</name>
</gene>
<protein>
    <submittedName>
        <fullName evidence="1">Uncharacterized protein</fullName>
    </submittedName>
</protein>
<sequence>MLKSALNFVLSLSSTSTYDSQYASASELLAASLNGRFEHAVIAGEAR</sequence>
<evidence type="ECO:0000313" key="1">
    <source>
        <dbReference type="EMBL" id="CAE6737815.1"/>
    </source>
</evidence>
<dbReference type="EMBL" id="CAJNBJ010000004">
    <property type="protein sequence ID" value="CAE6737815.1"/>
    <property type="molecule type" value="Genomic_DNA"/>
</dbReference>
<organism evidence="1 2">
    <name type="scientific">Nitrospira defluvii</name>
    <dbReference type="NCBI Taxonomy" id="330214"/>
    <lineage>
        <taxon>Bacteria</taxon>
        <taxon>Pseudomonadati</taxon>
        <taxon>Nitrospirota</taxon>
        <taxon>Nitrospiria</taxon>
        <taxon>Nitrospirales</taxon>
        <taxon>Nitrospiraceae</taxon>
        <taxon>Nitrospira</taxon>
    </lineage>
</organism>
<proteinExistence type="predicted"/>
<reference evidence="1 2" key="1">
    <citation type="submission" date="2021-02" db="EMBL/GenBank/DDBJ databases">
        <authorList>
            <person name="Han P."/>
        </authorList>
    </citation>
    <scope>NUCLEOTIDE SEQUENCE [LARGE SCALE GENOMIC DNA]</scope>
    <source>
        <strain evidence="1">Candidatus Nitrospira sp. ZN2</strain>
    </source>
</reference>
<name>A0ABN7LEH8_9BACT</name>
<keyword evidence="2" id="KW-1185">Reference proteome</keyword>